<dbReference type="Proteomes" id="UP000017127">
    <property type="component" value="Unassembled WGS sequence"/>
</dbReference>
<comment type="caution">
    <text evidence="1">The sequence shown here is derived from an EMBL/GenBank/DDBJ whole genome shotgun (WGS) entry which is preliminary data.</text>
</comment>
<evidence type="ECO:0000313" key="2">
    <source>
        <dbReference type="Proteomes" id="UP000017127"/>
    </source>
</evidence>
<gene>
    <name evidence="1" type="ORF">M595_4660</name>
</gene>
<reference evidence="1 2" key="1">
    <citation type="journal article" date="2013" name="Front. Microbiol.">
        <title>Comparative genomic analyses of the cyanobacterium, Lyngbya aestuarii BL J, a powerful hydrogen producer.</title>
        <authorList>
            <person name="Kothari A."/>
            <person name="Vaughn M."/>
            <person name="Garcia-Pichel F."/>
        </authorList>
    </citation>
    <scope>NUCLEOTIDE SEQUENCE [LARGE SCALE GENOMIC DNA]</scope>
    <source>
        <strain evidence="1 2">BL J</strain>
    </source>
</reference>
<accession>U7QG39</accession>
<evidence type="ECO:0000313" key="1">
    <source>
        <dbReference type="EMBL" id="ERT05376.1"/>
    </source>
</evidence>
<name>U7QG39_9CYAN</name>
<proteinExistence type="predicted"/>
<dbReference type="AlphaFoldDB" id="U7QG39"/>
<protein>
    <submittedName>
        <fullName evidence="1">Uncharacterized protein</fullName>
    </submittedName>
</protein>
<sequence length="90" mass="9706">MISPVGERAEQLADQWITARGSAEFLTTVSGPPEFEPIDFDVTALPTDILIENANTGEVLAILSSISLDATTIEVVLDISQITQEDFLTL</sequence>
<organism evidence="1 2">
    <name type="scientific">Lyngbya aestuarii BL J</name>
    <dbReference type="NCBI Taxonomy" id="1348334"/>
    <lineage>
        <taxon>Bacteria</taxon>
        <taxon>Bacillati</taxon>
        <taxon>Cyanobacteriota</taxon>
        <taxon>Cyanophyceae</taxon>
        <taxon>Oscillatoriophycideae</taxon>
        <taxon>Oscillatoriales</taxon>
        <taxon>Microcoleaceae</taxon>
        <taxon>Lyngbya</taxon>
    </lineage>
</organism>
<dbReference type="EMBL" id="AUZM01000059">
    <property type="protein sequence ID" value="ERT05376.1"/>
    <property type="molecule type" value="Genomic_DNA"/>
</dbReference>
<keyword evidence="2" id="KW-1185">Reference proteome</keyword>